<gene>
    <name evidence="1" type="ORF">ACJDT4_12740</name>
</gene>
<dbReference type="RefSeq" id="WP_406787951.1">
    <property type="nucleotide sequence ID" value="NZ_JBJIAA010000010.1"/>
</dbReference>
<dbReference type="PANTHER" id="PTHR39450:SF1">
    <property type="entry name" value="DUF1667 DOMAIN-CONTAINING PROTEIN"/>
    <property type="match status" value="1"/>
</dbReference>
<reference evidence="1 2" key="1">
    <citation type="submission" date="2024-11" db="EMBL/GenBank/DDBJ databases">
        <authorList>
            <person name="Heng Y.C."/>
            <person name="Lim A.C.H."/>
            <person name="Lee J.K.Y."/>
            <person name="Kittelmann S."/>
        </authorList>
    </citation>
    <scope>NUCLEOTIDE SEQUENCE [LARGE SCALE GENOMIC DNA]</scope>
    <source>
        <strain evidence="1 2">WILCCON 0114</strain>
    </source>
</reference>
<sequence>MKGEVNKKKDILTTLVRVKGSKVKVVSVKSAEPIEKELFIECSKALGRLYVSAPIKQGDLICKNILNTGVDIIATKNI</sequence>
<dbReference type="Pfam" id="PF07892">
    <property type="entry name" value="DUF1667"/>
    <property type="match status" value="1"/>
</dbReference>
<dbReference type="SUPFAM" id="SSF160148">
    <property type="entry name" value="CPE0013-like"/>
    <property type="match status" value="1"/>
</dbReference>
<name>A0ABW8TGG4_9CLOT</name>
<evidence type="ECO:0000313" key="2">
    <source>
        <dbReference type="Proteomes" id="UP001623592"/>
    </source>
</evidence>
<dbReference type="Proteomes" id="UP001623592">
    <property type="component" value="Unassembled WGS sequence"/>
</dbReference>
<dbReference type="Gene3D" id="3.10.530.10">
    <property type="entry name" value="CPE0013-like"/>
    <property type="match status" value="1"/>
</dbReference>
<accession>A0ABW8TGG4</accession>
<protein>
    <submittedName>
        <fullName evidence="1">DUF1667 domain-containing protein</fullName>
    </submittedName>
</protein>
<keyword evidence="2" id="KW-1185">Reference proteome</keyword>
<evidence type="ECO:0000313" key="1">
    <source>
        <dbReference type="EMBL" id="MFL0251291.1"/>
    </source>
</evidence>
<dbReference type="PANTHER" id="PTHR39450">
    <property type="entry name" value="MOLYBDOPTERIN OXIDOREDUCTASE, 4FE-4S CLUSTER-BINDING SUBUNIT"/>
    <property type="match status" value="1"/>
</dbReference>
<organism evidence="1 2">
    <name type="scientific">Clostridium neuense</name>
    <dbReference type="NCBI Taxonomy" id="1728934"/>
    <lineage>
        <taxon>Bacteria</taxon>
        <taxon>Bacillati</taxon>
        <taxon>Bacillota</taxon>
        <taxon>Clostridia</taxon>
        <taxon>Eubacteriales</taxon>
        <taxon>Clostridiaceae</taxon>
        <taxon>Clostridium</taxon>
    </lineage>
</organism>
<proteinExistence type="predicted"/>
<dbReference type="InterPro" id="IPR036593">
    <property type="entry name" value="CPE0013-like_sf"/>
</dbReference>
<comment type="caution">
    <text evidence="1">The sequence shown here is derived from an EMBL/GenBank/DDBJ whole genome shotgun (WGS) entry which is preliminary data.</text>
</comment>
<dbReference type="EMBL" id="JBJIAA010000010">
    <property type="protein sequence ID" value="MFL0251291.1"/>
    <property type="molecule type" value="Genomic_DNA"/>
</dbReference>
<dbReference type="InterPro" id="IPR012460">
    <property type="entry name" value="DUF1667"/>
</dbReference>